<name>A0A7X0DPK9_NOVIT</name>
<evidence type="ECO:0000313" key="1">
    <source>
        <dbReference type="EMBL" id="MBB6212479.1"/>
    </source>
</evidence>
<reference evidence="1 2" key="1">
    <citation type="submission" date="2020-08" db="EMBL/GenBank/DDBJ databases">
        <title>Genomic Encyclopedia of Type Strains, Phase IV (KMG-IV): sequencing the most valuable type-strain genomes for metagenomic binning, comparative biology and taxonomic classification.</title>
        <authorList>
            <person name="Goeker M."/>
        </authorList>
    </citation>
    <scope>NUCLEOTIDE SEQUENCE [LARGE SCALE GENOMIC DNA]</scope>
    <source>
        <strain evidence="1 2">DSM 11590</strain>
    </source>
</reference>
<keyword evidence="2" id="KW-1185">Reference proteome</keyword>
<dbReference type="Proteomes" id="UP000544872">
    <property type="component" value="Unassembled WGS sequence"/>
</dbReference>
<evidence type="ECO:0000313" key="2">
    <source>
        <dbReference type="Proteomes" id="UP000544872"/>
    </source>
</evidence>
<dbReference type="EMBL" id="JACIIX010000028">
    <property type="protein sequence ID" value="MBB6212479.1"/>
    <property type="molecule type" value="Genomic_DNA"/>
</dbReference>
<dbReference type="AlphaFoldDB" id="A0A7X0DPK9"/>
<proteinExistence type="predicted"/>
<dbReference type="RefSeq" id="WP_184266595.1">
    <property type="nucleotide sequence ID" value="NZ_JACIIX010000028.1"/>
</dbReference>
<accession>A0A7X0DPK9</accession>
<organism evidence="1 2">
    <name type="scientific">Novispirillum itersonii</name>
    <name type="common">Aquaspirillum itersonii</name>
    <dbReference type="NCBI Taxonomy" id="189"/>
    <lineage>
        <taxon>Bacteria</taxon>
        <taxon>Pseudomonadati</taxon>
        <taxon>Pseudomonadota</taxon>
        <taxon>Alphaproteobacteria</taxon>
        <taxon>Rhodospirillales</taxon>
        <taxon>Novispirillaceae</taxon>
        <taxon>Novispirillum</taxon>
    </lineage>
</organism>
<comment type="caution">
    <text evidence="1">The sequence shown here is derived from an EMBL/GenBank/DDBJ whole genome shotgun (WGS) entry which is preliminary data.</text>
</comment>
<protein>
    <submittedName>
        <fullName evidence="1">Uncharacterized protein</fullName>
    </submittedName>
</protein>
<gene>
    <name evidence="1" type="ORF">FHS48_003935</name>
</gene>
<sequence>MHDLTTARFLVGRRGGRPLTRIAEPWEGGGVPLVPPRQDTLLQDLWRVLRSALS</sequence>